<keyword evidence="3 8" id="KW-0489">Methyltransferase</keyword>
<sequence length="559" mass="64563">MGANVENEWWKELNLNYSGENNFASFFSSEGNIHMYPAKAVPEMVSSLLKKLKEQYSISKVLDPFVGSGTVALESKYLGMDFYGSDMNPLSILLTRTKALTVQKTAFIESTLRGFTDSIVTKYSSQTLVKLFAFENIDFWFKTNNIREISFLKEEIDCFLRKSVGKNRETFSLILLTAFSSTIRESSLTRNNEFKLYRMSPSDIKKFEIDSLLVFKDKISNLLSMLVETNKISTNETTTNIKLNNAKNLSCFINKGIDAILTSPPYGDSQSTVAYGQFSKLSLQWSKDLLSRYLGIQTEAENVDEYLLGGKRSTSTVSLRMILRRSETLRELFRSMRMNCSEEINNQRKLLSSLKVLQNNILEGTFNYKFLENNKELFELIRERIRLDFFRIYNTSTALTNKQIKVSAEESRDEFFNSLKRNINNKAMLRHLESKIPFVSETIKRKIKATPRRVRSILHFFKELYLVVEQTDKVLSSEGVQAWIVGHRTILGSINVDMAGILNDWFVSMGYSKITTLHRQYSFKRLPHHINSTASRKNEIKTMMQEHIVVVRKIKEKLI</sequence>
<evidence type="ECO:0000256" key="5">
    <source>
        <dbReference type="ARBA" id="ARBA00022691"/>
    </source>
</evidence>
<dbReference type="Gene3D" id="3.40.50.150">
    <property type="entry name" value="Vaccinia Virus protein VP39"/>
    <property type="match status" value="1"/>
</dbReference>
<dbReference type="Proteomes" id="UP001355653">
    <property type="component" value="Unassembled WGS sequence"/>
</dbReference>
<evidence type="ECO:0000256" key="4">
    <source>
        <dbReference type="ARBA" id="ARBA00022679"/>
    </source>
</evidence>
<evidence type="ECO:0000313" key="9">
    <source>
        <dbReference type="Proteomes" id="UP001355653"/>
    </source>
</evidence>
<proteinExistence type="inferred from homology"/>
<keyword evidence="9" id="KW-1185">Reference proteome</keyword>
<keyword evidence="4" id="KW-0808">Transferase</keyword>
<keyword evidence="5" id="KW-0949">S-adenosyl-L-methionine</keyword>
<dbReference type="SUPFAM" id="SSF53335">
    <property type="entry name" value="S-adenosyl-L-methionine-dependent methyltransferases"/>
    <property type="match status" value="1"/>
</dbReference>
<evidence type="ECO:0000256" key="6">
    <source>
        <dbReference type="ARBA" id="ARBA00022747"/>
    </source>
</evidence>
<protein>
    <recommendedName>
        <fullName evidence="2">site-specific DNA-methyltransferase (cytosine-N(4)-specific)</fullName>
        <ecNumber evidence="2">2.1.1.113</ecNumber>
    </recommendedName>
</protein>
<dbReference type="GO" id="GO:0032259">
    <property type="term" value="P:methylation"/>
    <property type="evidence" value="ECO:0007669"/>
    <property type="project" value="UniProtKB-KW"/>
</dbReference>
<dbReference type="PROSITE" id="PS00093">
    <property type="entry name" value="N4_MTASE"/>
    <property type="match status" value="1"/>
</dbReference>
<dbReference type="InterPro" id="IPR029063">
    <property type="entry name" value="SAM-dependent_MTases_sf"/>
</dbReference>
<accession>A0ABU6D529</accession>
<dbReference type="InterPro" id="IPR017985">
    <property type="entry name" value="MeTrfase_CN4_CS"/>
</dbReference>
<name>A0ABU6D529_9BACL</name>
<comment type="caution">
    <text evidence="8">The sequence shown here is derived from an EMBL/GenBank/DDBJ whole genome shotgun (WGS) entry which is preliminary data.</text>
</comment>
<dbReference type="GO" id="GO:0008168">
    <property type="term" value="F:methyltransferase activity"/>
    <property type="evidence" value="ECO:0007669"/>
    <property type="project" value="UniProtKB-KW"/>
</dbReference>
<evidence type="ECO:0000256" key="3">
    <source>
        <dbReference type="ARBA" id="ARBA00022603"/>
    </source>
</evidence>
<evidence type="ECO:0000313" key="8">
    <source>
        <dbReference type="EMBL" id="MEB4792545.1"/>
    </source>
</evidence>
<evidence type="ECO:0000256" key="7">
    <source>
        <dbReference type="ARBA" id="ARBA00049120"/>
    </source>
</evidence>
<dbReference type="EC" id="2.1.1.113" evidence="2"/>
<gene>
    <name evidence="8" type="ORF">P5G65_01420</name>
</gene>
<comment type="similarity">
    <text evidence="1">Belongs to the N(4)/N(6)-methyltransferase family. N(4) subfamily.</text>
</comment>
<organism evidence="8 9">
    <name type="scientific">Paenibacillus chondroitinus</name>
    <dbReference type="NCBI Taxonomy" id="59842"/>
    <lineage>
        <taxon>Bacteria</taxon>
        <taxon>Bacillati</taxon>
        <taxon>Bacillota</taxon>
        <taxon>Bacilli</taxon>
        <taxon>Bacillales</taxon>
        <taxon>Paenibacillaceae</taxon>
        <taxon>Paenibacillus</taxon>
    </lineage>
</organism>
<dbReference type="EMBL" id="JAROBY010000003">
    <property type="protein sequence ID" value="MEB4792545.1"/>
    <property type="molecule type" value="Genomic_DNA"/>
</dbReference>
<dbReference type="RefSeq" id="WP_127456685.1">
    <property type="nucleotide sequence ID" value="NZ_JAROBY010000003.1"/>
</dbReference>
<evidence type="ECO:0000256" key="2">
    <source>
        <dbReference type="ARBA" id="ARBA00012185"/>
    </source>
</evidence>
<evidence type="ECO:0000256" key="1">
    <source>
        <dbReference type="ARBA" id="ARBA00010203"/>
    </source>
</evidence>
<reference evidence="8 9" key="1">
    <citation type="submission" date="2023-03" db="EMBL/GenBank/DDBJ databases">
        <title>Bacillus Genome Sequencing.</title>
        <authorList>
            <person name="Dunlap C."/>
        </authorList>
    </citation>
    <scope>NUCLEOTIDE SEQUENCE [LARGE SCALE GENOMIC DNA]</scope>
    <source>
        <strain evidence="8 9">NRS-1351</strain>
    </source>
</reference>
<keyword evidence="6" id="KW-0680">Restriction system</keyword>
<comment type="catalytic activity">
    <reaction evidence="7">
        <text>a 2'-deoxycytidine in DNA + S-adenosyl-L-methionine = an N(4)-methyl-2'-deoxycytidine in DNA + S-adenosyl-L-homocysteine + H(+)</text>
        <dbReference type="Rhea" id="RHEA:16857"/>
        <dbReference type="Rhea" id="RHEA-COMP:11369"/>
        <dbReference type="Rhea" id="RHEA-COMP:13674"/>
        <dbReference type="ChEBI" id="CHEBI:15378"/>
        <dbReference type="ChEBI" id="CHEBI:57856"/>
        <dbReference type="ChEBI" id="CHEBI:59789"/>
        <dbReference type="ChEBI" id="CHEBI:85452"/>
        <dbReference type="ChEBI" id="CHEBI:137933"/>
        <dbReference type="EC" id="2.1.1.113"/>
    </reaction>
</comment>